<name>A0A016WQ76_9BILA</name>
<comment type="caution">
    <text evidence="2">The sequence shown here is derived from an EMBL/GenBank/DDBJ whole genome shotgun (WGS) entry which is preliminary data.</text>
</comment>
<feature type="region of interest" description="Disordered" evidence="1">
    <location>
        <begin position="66"/>
        <end position="108"/>
    </location>
</feature>
<dbReference type="AlphaFoldDB" id="A0A016WQ76"/>
<reference evidence="3" key="1">
    <citation type="journal article" date="2015" name="Nat. Genet.">
        <title>The genome and transcriptome of the zoonotic hookworm Ancylostoma ceylanicum identify infection-specific gene families.</title>
        <authorList>
            <person name="Schwarz E.M."/>
            <person name="Hu Y."/>
            <person name="Antoshechkin I."/>
            <person name="Miller M.M."/>
            <person name="Sternberg P.W."/>
            <person name="Aroian R.V."/>
        </authorList>
    </citation>
    <scope>NUCLEOTIDE SEQUENCE</scope>
    <source>
        <strain evidence="3">HY135</strain>
    </source>
</reference>
<dbReference type="Proteomes" id="UP000024635">
    <property type="component" value="Unassembled WGS sequence"/>
</dbReference>
<accession>A0A016WQ76</accession>
<evidence type="ECO:0000256" key="1">
    <source>
        <dbReference type="SAM" id="MobiDB-lite"/>
    </source>
</evidence>
<evidence type="ECO:0000313" key="3">
    <source>
        <dbReference type="Proteomes" id="UP000024635"/>
    </source>
</evidence>
<organism evidence="2 3">
    <name type="scientific">Ancylostoma ceylanicum</name>
    <dbReference type="NCBI Taxonomy" id="53326"/>
    <lineage>
        <taxon>Eukaryota</taxon>
        <taxon>Metazoa</taxon>
        <taxon>Ecdysozoa</taxon>
        <taxon>Nematoda</taxon>
        <taxon>Chromadorea</taxon>
        <taxon>Rhabditida</taxon>
        <taxon>Rhabditina</taxon>
        <taxon>Rhabditomorpha</taxon>
        <taxon>Strongyloidea</taxon>
        <taxon>Ancylostomatidae</taxon>
        <taxon>Ancylostomatinae</taxon>
        <taxon>Ancylostoma</taxon>
    </lineage>
</organism>
<protein>
    <submittedName>
        <fullName evidence="2">Uncharacterized protein</fullName>
    </submittedName>
</protein>
<keyword evidence="3" id="KW-1185">Reference proteome</keyword>
<evidence type="ECO:0000313" key="2">
    <source>
        <dbReference type="EMBL" id="EYC41954.1"/>
    </source>
</evidence>
<proteinExistence type="predicted"/>
<sequence length="108" mass="11687">MVKNHVHEPVIADEPLDSNANAPYQYLLAFSLPIPHLYFSRAFGLVQVANFSISVVRRGSNTYGDEMIVPSGGTGSQQPANVPEQPPSVVVQPPPAEEPKVVESGYRS</sequence>
<gene>
    <name evidence="2" type="primary">Acey_s0550.g3311</name>
    <name evidence="2" type="ORF">Y032_0550g3311</name>
</gene>
<dbReference type="EMBL" id="JARK01000150">
    <property type="protein sequence ID" value="EYC41954.1"/>
    <property type="molecule type" value="Genomic_DNA"/>
</dbReference>